<dbReference type="InterPro" id="IPR036849">
    <property type="entry name" value="Enolase-like_C_sf"/>
</dbReference>
<keyword evidence="6" id="KW-1185">Reference proteome</keyword>
<evidence type="ECO:0000256" key="2">
    <source>
        <dbReference type="ARBA" id="ARBA00022723"/>
    </source>
</evidence>
<sequence>MIKKIVVEDARFPLTGGAGSDAIHQNPVYSYTVTRLYDDKGNCGTGLAFTLGAGNELVCAAARYYGNMLAGKELKAVMSEYGSWFKAMSDEQQLRWLGPHKGIVHLALASVTNACYDLWARQQQVPLWQLLLDLQPEQLVQTLDLSYLEEVLPREEAIRMLTDLQASRKERENVLQKGYPAYDTSAGWFNYADSQLEENCKRAVEKGFGALKLKVGAKDPATDIRRAHIVRNTVGNDIKVMVDANQQWHLPQAITVCKELAAINPYWIEEPTHPDDVLAHKTLADAVAPLKLALGEHVPNKVIFKNYLQTGCAGFIQVDAVRVGGVSEFLTISLLCKKFGVPVVPHVGDMGQLHQHLVLFNHIGMGHEALFLEHIPHLRAHFTEPTIIDGGFYKTPQLPGSSCDLIVTKNPVG</sequence>
<dbReference type="InterPro" id="IPR046945">
    <property type="entry name" value="RHMD-like"/>
</dbReference>
<feature type="domain" description="Mandelate racemase/muconate lactonizing enzyme C-terminal" evidence="4">
    <location>
        <begin position="193"/>
        <end position="290"/>
    </location>
</feature>
<reference evidence="5 6" key="1">
    <citation type="submission" date="2024-06" db="EMBL/GenBank/DDBJ databases">
        <title>Chitinophaga defluvii sp. nov., isolated from municipal sewage.</title>
        <authorList>
            <person name="Zhang L."/>
        </authorList>
    </citation>
    <scope>NUCLEOTIDE SEQUENCE [LARGE SCALE GENOMIC DNA]</scope>
    <source>
        <strain evidence="5 6">H8</strain>
    </source>
</reference>
<evidence type="ECO:0000256" key="1">
    <source>
        <dbReference type="ARBA" id="ARBA00001946"/>
    </source>
</evidence>
<comment type="caution">
    <text evidence="5">The sequence shown here is derived from an EMBL/GenBank/DDBJ whole genome shotgun (WGS) entry which is preliminary data.</text>
</comment>
<dbReference type="SMART" id="SM00922">
    <property type="entry name" value="MR_MLE"/>
    <property type="match status" value="1"/>
</dbReference>
<gene>
    <name evidence="5" type="ORF">ABR189_01610</name>
</gene>
<dbReference type="InterPro" id="IPR029065">
    <property type="entry name" value="Enolase_C-like"/>
</dbReference>
<dbReference type="PROSITE" id="PS00909">
    <property type="entry name" value="MR_MLE_2"/>
    <property type="match status" value="1"/>
</dbReference>
<keyword evidence="3" id="KW-0460">Magnesium</keyword>
<proteinExistence type="predicted"/>
<dbReference type="PANTHER" id="PTHR13794:SF58">
    <property type="entry name" value="MITOCHONDRIAL ENOLASE SUPERFAMILY MEMBER 1"/>
    <property type="match status" value="1"/>
</dbReference>
<dbReference type="PANTHER" id="PTHR13794">
    <property type="entry name" value="ENOLASE SUPERFAMILY, MANDELATE RACEMASE"/>
    <property type="match status" value="1"/>
</dbReference>
<dbReference type="Pfam" id="PF13378">
    <property type="entry name" value="MR_MLE_C"/>
    <property type="match status" value="1"/>
</dbReference>
<accession>A0ABV2T095</accession>
<evidence type="ECO:0000259" key="4">
    <source>
        <dbReference type="SMART" id="SM00922"/>
    </source>
</evidence>
<evidence type="ECO:0000313" key="5">
    <source>
        <dbReference type="EMBL" id="MET6996040.1"/>
    </source>
</evidence>
<dbReference type="EMBL" id="JBEXAC010000001">
    <property type="protein sequence ID" value="MET6996040.1"/>
    <property type="molecule type" value="Genomic_DNA"/>
</dbReference>
<dbReference type="SFLD" id="SFLDS00001">
    <property type="entry name" value="Enolase"/>
    <property type="match status" value="1"/>
</dbReference>
<dbReference type="SUPFAM" id="SSF51604">
    <property type="entry name" value="Enolase C-terminal domain-like"/>
    <property type="match status" value="1"/>
</dbReference>
<keyword evidence="2" id="KW-0479">Metal-binding</keyword>
<dbReference type="SFLD" id="SFLDG00179">
    <property type="entry name" value="mandelate_racemase"/>
    <property type="match status" value="1"/>
</dbReference>
<dbReference type="InterPro" id="IPR013342">
    <property type="entry name" value="Mandelate_racemase_C"/>
</dbReference>
<organism evidence="5 6">
    <name type="scientific">Chitinophaga defluvii</name>
    <dbReference type="NCBI Taxonomy" id="3163343"/>
    <lineage>
        <taxon>Bacteria</taxon>
        <taxon>Pseudomonadati</taxon>
        <taxon>Bacteroidota</taxon>
        <taxon>Chitinophagia</taxon>
        <taxon>Chitinophagales</taxon>
        <taxon>Chitinophagaceae</taxon>
        <taxon>Chitinophaga</taxon>
    </lineage>
</organism>
<evidence type="ECO:0000313" key="6">
    <source>
        <dbReference type="Proteomes" id="UP001549749"/>
    </source>
</evidence>
<dbReference type="Gene3D" id="3.20.20.120">
    <property type="entry name" value="Enolase-like C-terminal domain"/>
    <property type="match status" value="1"/>
</dbReference>
<comment type="cofactor">
    <cofactor evidence="1">
        <name>Mg(2+)</name>
        <dbReference type="ChEBI" id="CHEBI:18420"/>
    </cofactor>
</comment>
<protein>
    <submittedName>
        <fullName evidence="5">Enolase C-terminal domain-like protein</fullName>
    </submittedName>
</protein>
<dbReference type="InterPro" id="IPR029017">
    <property type="entry name" value="Enolase-like_N"/>
</dbReference>
<dbReference type="Proteomes" id="UP001549749">
    <property type="component" value="Unassembled WGS sequence"/>
</dbReference>
<dbReference type="Gene3D" id="3.30.390.10">
    <property type="entry name" value="Enolase-like, N-terminal domain"/>
    <property type="match status" value="1"/>
</dbReference>
<dbReference type="RefSeq" id="WP_354658688.1">
    <property type="nucleotide sequence ID" value="NZ_JBEXAC010000001.1"/>
</dbReference>
<dbReference type="InterPro" id="IPR018110">
    <property type="entry name" value="Mandel_Rmase/mucon_lact_enz_CS"/>
</dbReference>
<dbReference type="SUPFAM" id="SSF54826">
    <property type="entry name" value="Enolase N-terminal domain-like"/>
    <property type="match status" value="1"/>
</dbReference>
<name>A0ABV2T095_9BACT</name>
<evidence type="ECO:0000256" key="3">
    <source>
        <dbReference type="ARBA" id="ARBA00022842"/>
    </source>
</evidence>